<keyword evidence="13" id="KW-1185">Reference proteome</keyword>
<dbReference type="AlphaFoldDB" id="A0A835WI54"/>
<dbReference type="InterPro" id="IPR002229">
    <property type="entry name" value="RhesusRHD"/>
</dbReference>
<feature type="transmembrane region" description="Helical" evidence="10">
    <location>
        <begin position="243"/>
        <end position="263"/>
    </location>
</feature>
<feature type="transmembrane region" description="Helical" evidence="10">
    <location>
        <begin position="374"/>
        <end position="394"/>
    </location>
</feature>
<dbReference type="InterPro" id="IPR024041">
    <property type="entry name" value="NH4_transpt_AmtB-like_dom"/>
</dbReference>
<comment type="subcellular location">
    <subcellularLocation>
        <location evidence="1">Membrane</location>
        <topology evidence="1">Multi-pass membrane protein</topology>
    </subcellularLocation>
</comment>
<dbReference type="GO" id="GO:0008519">
    <property type="term" value="F:ammonium channel activity"/>
    <property type="evidence" value="ECO:0007669"/>
    <property type="project" value="InterPro"/>
</dbReference>
<feature type="transmembrane region" description="Helical" evidence="10">
    <location>
        <begin position="40"/>
        <end position="60"/>
    </location>
</feature>
<protein>
    <recommendedName>
        <fullName evidence="11">Ammonium transporter AmtB-like domain-containing protein</fullName>
    </recommendedName>
</protein>
<evidence type="ECO:0000313" key="12">
    <source>
        <dbReference type="EMBL" id="KAG2447812.1"/>
    </source>
</evidence>
<name>A0A835WI54_9CHLO</name>
<evidence type="ECO:0000259" key="11">
    <source>
        <dbReference type="Pfam" id="PF00909"/>
    </source>
</evidence>
<feature type="transmembrane region" description="Helical" evidence="10">
    <location>
        <begin position="144"/>
        <end position="166"/>
    </location>
</feature>
<evidence type="ECO:0000256" key="10">
    <source>
        <dbReference type="SAM" id="Phobius"/>
    </source>
</evidence>
<evidence type="ECO:0000313" key="13">
    <source>
        <dbReference type="Proteomes" id="UP000613740"/>
    </source>
</evidence>
<dbReference type="OrthoDB" id="534912at2759"/>
<sequence>MQALPPKMPASVSGHGNQSRRHSLDWSHIGLPSRERQLRAGFVPSIAVVIAIFIGLFFGLTQYTELAANAQEEVERFYPYLVDVNIMVWIGFGFLMTFMRRYGYSAVALNYFASALMFLEAILMIGATQQVFWNLHRTKIQIDIALLIDCAFCAASGMIAFGAIIGKATPTQLLWLLFWQVPLYALNQQLVIHTFKALDMGGTIVIHLFGAYYGLAASLMISRKQPLHGLDNPKNSGAYLNDIFSMIGTIFLFIYWPSFNGALASVSAGHMDEATEAKKAAQFLSIVNTLLSLLGAGLSVFATSALVGGRFNMVHIQNSTLAGGVAMGAACTMRLTPGGALAVGLGAGAISTLGFQYLMPFLDRTIGLGDTCGVHNLHGIPAIIGTLVAGLAALGQHSDYLEHDTGAQQLGYQVLAGVVTMGIAIAGGLVGGFVVSWFNPRGDDPLTVPELFDDGPWWEHQRVEPMPISTSIHLSNMSAHGKSTHNQSVSVGQLNPIREGREIAVSGVPATGPRPVGEIAVTMQAAPVVVAAGAGPVMGMNTATAATPVVDAPLFADGHAVENAARPVQPMVAGSNNV</sequence>
<evidence type="ECO:0000256" key="8">
    <source>
        <dbReference type="ARBA" id="ARBA00058443"/>
    </source>
</evidence>
<dbReference type="Pfam" id="PF00909">
    <property type="entry name" value="Ammonium_transp"/>
    <property type="match status" value="1"/>
</dbReference>
<dbReference type="PANTHER" id="PTHR11730:SF60">
    <property type="entry name" value="RH50, ISOFORM D"/>
    <property type="match status" value="1"/>
</dbReference>
<feature type="domain" description="Ammonium transporter AmtB-like" evidence="11">
    <location>
        <begin position="51"/>
        <end position="436"/>
    </location>
</feature>
<dbReference type="Proteomes" id="UP000613740">
    <property type="component" value="Unassembled WGS sequence"/>
</dbReference>
<comment type="similarity">
    <text evidence="2">Belongs to the ammonium transporter (TC 2.A.49) family. Rh subfamily.</text>
</comment>
<feature type="transmembrane region" description="Helical" evidence="10">
    <location>
        <begin position="414"/>
        <end position="438"/>
    </location>
</feature>
<evidence type="ECO:0000256" key="4">
    <source>
        <dbReference type="ARBA" id="ARBA00022692"/>
    </source>
</evidence>
<dbReference type="EMBL" id="JAEHOD010000020">
    <property type="protein sequence ID" value="KAG2447812.1"/>
    <property type="molecule type" value="Genomic_DNA"/>
</dbReference>
<evidence type="ECO:0000256" key="5">
    <source>
        <dbReference type="ARBA" id="ARBA00022989"/>
    </source>
</evidence>
<dbReference type="GO" id="GO:0005886">
    <property type="term" value="C:plasma membrane"/>
    <property type="evidence" value="ECO:0007669"/>
    <property type="project" value="InterPro"/>
</dbReference>
<reference evidence="12" key="1">
    <citation type="journal article" date="2020" name="bioRxiv">
        <title>Comparative genomics of Chlamydomonas.</title>
        <authorList>
            <person name="Craig R.J."/>
            <person name="Hasan A.R."/>
            <person name="Ness R.W."/>
            <person name="Keightley P.D."/>
        </authorList>
    </citation>
    <scope>NUCLEOTIDE SEQUENCE</scope>
    <source>
        <strain evidence="12">CCAP 11/173</strain>
    </source>
</reference>
<evidence type="ECO:0000256" key="1">
    <source>
        <dbReference type="ARBA" id="ARBA00004141"/>
    </source>
</evidence>
<evidence type="ECO:0000256" key="2">
    <source>
        <dbReference type="ARBA" id="ARBA00011036"/>
    </source>
</evidence>
<dbReference type="GO" id="GO:0097272">
    <property type="term" value="P:ammonium homeostasis"/>
    <property type="evidence" value="ECO:0007669"/>
    <property type="project" value="TreeGrafter"/>
</dbReference>
<keyword evidence="5 10" id="KW-1133">Transmembrane helix</keyword>
<evidence type="ECO:0000256" key="7">
    <source>
        <dbReference type="ARBA" id="ARBA00023180"/>
    </source>
</evidence>
<feature type="region of interest" description="Disordered" evidence="9">
    <location>
        <begin position="1"/>
        <end position="23"/>
    </location>
</feature>
<feature type="transmembrane region" description="Helical" evidence="10">
    <location>
        <begin position="204"/>
        <end position="222"/>
    </location>
</feature>
<feature type="transmembrane region" description="Helical" evidence="10">
    <location>
        <begin position="111"/>
        <end position="132"/>
    </location>
</feature>
<dbReference type="PANTHER" id="PTHR11730">
    <property type="entry name" value="AMMONIUM TRANSPORTER"/>
    <property type="match status" value="1"/>
</dbReference>
<dbReference type="InterPro" id="IPR029020">
    <property type="entry name" value="Ammonium/urea_transptr"/>
</dbReference>
<feature type="transmembrane region" description="Helical" evidence="10">
    <location>
        <begin position="319"/>
        <end position="335"/>
    </location>
</feature>
<keyword evidence="7" id="KW-0325">Glycoprotein</keyword>
<evidence type="ECO:0000256" key="3">
    <source>
        <dbReference type="ARBA" id="ARBA00022448"/>
    </source>
</evidence>
<organism evidence="12 13">
    <name type="scientific">Chlamydomonas schloesseri</name>
    <dbReference type="NCBI Taxonomy" id="2026947"/>
    <lineage>
        <taxon>Eukaryota</taxon>
        <taxon>Viridiplantae</taxon>
        <taxon>Chlorophyta</taxon>
        <taxon>core chlorophytes</taxon>
        <taxon>Chlorophyceae</taxon>
        <taxon>CS clade</taxon>
        <taxon>Chlamydomonadales</taxon>
        <taxon>Chlamydomonadaceae</taxon>
        <taxon>Chlamydomonas</taxon>
    </lineage>
</organism>
<feature type="transmembrane region" description="Helical" evidence="10">
    <location>
        <begin position="173"/>
        <end position="192"/>
    </location>
</feature>
<comment type="function">
    <text evidence="8">May be a carbon dioxide/bicarbonate transporter.</text>
</comment>
<feature type="transmembrane region" description="Helical" evidence="10">
    <location>
        <begin position="341"/>
        <end position="362"/>
    </location>
</feature>
<feature type="transmembrane region" description="Helical" evidence="10">
    <location>
        <begin position="80"/>
        <end position="99"/>
    </location>
</feature>
<feature type="transmembrane region" description="Helical" evidence="10">
    <location>
        <begin position="283"/>
        <end position="307"/>
    </location>
</feature>
<evidence type="ECO:0000256" key="6">
    <source>
        <dbReference type="ARBA" id="ARBA00023136"/>
    </source>
</evidence>
<evidence type="ECO:0000256" key="9">
    <source>
        <dbReference type="SAM" id="MobiDB-lite"/>
    </source>
</evidence>
<dbReference type="SUPFAM" id="SSF111352">
    <property type="entry name" value="Ammonium transporter"/>
    <property type="match status" value="1"/>
</dbReference>
<keyword evidence="3" id="KW-0813">Transport</keyword>
<dbReference type="PRINTS" id="PR00342">
    <property type="entry name" value="RHESUSRHD"/>
</dbReference>
<keyword evidence="4 10" id="KW-0812">Transmembrane</keyword>
<proteinExistence type="inferred from homology"/>
<dbReference type="Gene3D" id="1.10.3430.10">
    <property type="entry name" value="Ammonium transporter AmtB like domains"/>
    <property type="match status" value="1"/>
</dbReference>
<gene>
    <name evidence="12" type="ORF">HYH02_007269</name>
</gene>
<accession>A0A835WI54</accession>
<comment type="caution">
    <text evidence="12">The sequence shown here is derived from an EMBL/GenBank/DDBJ whole genome shotgun (WGS) entry which is preliminary data.</text>
</comment>
<keyword evidence="6 10" id="KW-0472">Membrane</keyword>
<dbReference type="FunFam" id="1.10.3430.10:FF:000018">
    <property type="entry name" value="Rhesus-like glycoprotein B"/>
    <property type="match status" value="1"/>
</dbReference>